<keyword evidence="1" id="KW-0812">Transmembrane</keyword>
<dbReference type="PANTHER" id="PTHR34978">
    <property type="entry name" value="POSSIBLE SENSOR-TRANSDUCER PROTEIN BLAR"/>
    <property type="match status" value="1"/>
</dbReference>
<gene>
    <name evidence="5" type="ORF">Bccel_5207</name>
</gene>
<dbReference type="InterPro" id="IPR008756">
    <property type="entry name" value="Peptidase_M56"/>
</dbReference>
<dbReference type="OrthoDB" id="9762883at2"/>
<dbReference type="PATRIC" id="fig|398512.5.peg.5460"/>
<evidence type="ECO:0000256" key="1">
    <source>
        <dbReference type="SAM" id="Phobius"/>
    </source>
</evidence>
<keyword evidence="6" id="KW-1185">Reference proteome</keyword>
<feature type="domain" description="Peptidase M56" evidence="2">
    <location>
        <begin position="8"/>
        <end position="339"/>
    </location>
</feature>
<feature type="transmembrane region" description="Helical" evidence="1">
    <location>
        <begin position="6"/>
        <end position="25"/>
    </location>
</feature>
<name>A0A0L6JWD7_9FIRM</name>
<dbReference type="InterPro" id="IPR032250">
    <property type="entry name" value="DUF4825"/>
</dbReference>
<dbReference type="Proteomes" id="UP000036923">
    <property type="component" value="Unassembled WGS sequence"/>
</dbReference>
<evidence type="ECO:0000259" key="2">
    <source>
        <dbReference type="Pfam" id="PF05569"/>
    </source>
</evidence>
<feature type="transmembrane region" description="Helical" evidence="1">
    <location>
        <begin position="37"/>
        <end position="55"/>
    </location>
</feature>
<dbReference type="Pfam" id="PF16111">
    <property type="entry name" value="DUF4829"/>
    <property type="match status" value="1"/>
</dbReference>
<dbReference type="STRING" id="398512.Bccel_5207"/>
<dbReference type="AlphaFoldDB" id="A0A0L6JWD7"/>
<dbReference type="PANTHER" id="PTHR34978:SF3">
    <property type="entry name" value="SLR0241 PROTEIN"/>
    <property type="match status" value="1"/>
</dbReference>
<feature type="domain" description="DUF4825" evidence="3">
    <location>
        <begin position="516"/>
        <end position="611"/>
    </location>
</feature>
<dbReference type="eggNOG" id="COG4219">
    <property type="taxonomic scope" value="Bacteria"/>
</dbReference>
<evidence type="ECO:0000259" key="3">
    <source>
        <dbReference type="Pfam" id="PF16107"/>
    </source>
</evidence>
<dbReference type="InterPro" id="IPR032256">
    <property type="entry name" value="DUF4829"/>
</dbReference>
<dbReference type="EMBL" id="LGTC01000001">
    <property type="protein sequence ID" value="KNY29930.1"/>
    <property type="molecule type" value="Genomic_DNA"/>
</dbReference>
<sequence length="803" mass="91350">MNEIVKVVLSLSLSGSILALFVLVLKPLIRHKVSKSIQFLLWIVVVFRFLLPFSFESSFINELFYNRDVINHPISSQNPITQNSDSIDKTLDSTDPNYSINLSELSESSKSNNSSNSSVEAQTSGFHGNVAHSQTISWEHFIANLKDLLNRYALYIWILGILTVLIYNLAVYIRFIKQIKKSNIPTTDEQNQVLNNLLNGRYKLKLFLNPYVETPMLIGVASPMVIIPDIDFSERQLKYILLHEINHMKRFDIAVKWLTTIAQSIHWFNPLMYLVRKEINHACELACDEAVIKSLSEKEKQDYGDTLIDVAAVGKHHIGALQATMYEEKKSLKDRLIAIMNHKKKSKAIILLSVVLFVSVIAGALYLGAGIGMSANTPNIYISAEYENTKTAVIGTYSWNSVHADSVSPLDMKYKPDNVVNISSRQQLSISTQKLKIDRKYDFTLKSLKVYKDGKKVQFESPETSIMNGVLYCQAPIDSGEYIYEVILGFKDRGQVSYYFVVRVDMMTFDLNRISKFRTPYVGDAPKVSDLAQNLPPPEKSFNQRYISLETNKRPYGLTMFYELKYDGTYVSEWPLIKRGDGSYSNLQKNALVLFCMIDNVDKVTFAFRKSPSDGKLDEAKYDSKFTFLRSDYERYGDLFVLGKDLHRLLGVLEGKNIDIKAIDDANNINKQEFSNEEIMAASAVIEEYFRAVKAKDEKAILKTLTPRYSGPNVRLYGDETVTLISSQGNSDDPMRYSYVQNGRGKINGTNVENVIVFKVKYNVHYPKGVVTGPLNEGDYSDWNVILVRKDKNSPWLIDDQGY</sequence>
<accession>A0A0L6JWD7</accession>
<feature type="transmembrane region" description="Helical" evidence="1">
    <location>
        <begin position="154"/>
        <end position="173"/>
    </location>
</feature>
<dbReference type="Pfam" id="PF05569">
    <property type="entry name" value="Peptidase_M56"/>
    <property type="match status" value="1"/>
</dbReference>
<organism evidence="5 6">
    <name type="scientific">Pseudobacteroides cellulosolvens ATCC 35603 = DSM 2933</name>
    <dbReference type="NCBI Taxonomy" id="398512"/>
    <lineage>
        <taxon>Bacteria</taxon>
        <taxon>Bacillati</taxon>
        <taxon>Bacillota</taxon>
        <taxon>Clostridia</taxon>
        <taxon>Eubacteriales</taxon>
        <taxon>Oscillospiraceae</taxon>
        <taxon>Pseudobacteroides</taxon>
    </lineage>
</organism>
<proteinExistence type="predicted"/>
<feature type="transmembrane region" description="Helical" evidence="1">
    <location>
        <begin position="348"/>
        <end position="369"/>
    </location>
</feature>
<dbReference type="InterPro" id="IPR052173">
    <property type="entry name" value="Beta-lactam_resp_regulator"/>
</dbReference>
<keyword evidence="1" id="KW-1133">Transmembrane helix</keyword>
<protein>
    <submittedName>
        <fullName evidence="5">Peptidase M56 BlaR1</fullName>
    </submittedName>
</protein>
<evidence type="ECO:0000259" key="4">
    <source>
        <dbReference type="Pfam" id="PF16111"/>
    </source>
</evidence>
<reference evidence="6" key="1">
    <citation type="submission" date="2015-07" db="EMBL/GenBank/DDBJ databases">
        <title>Near-Complete Genome Sequence of the Cellulolytic Bacterium Bacteroides (Pseudobacteroides) cellulosolvens ATCC 35603.</title>
        <authorList>
            <person name="Dassa B."/>
            <person name="Utturkar S.M."/>
            <person name="Klingeman D.M."/>
            <person name="Hurt R.A."/>
            <person name="Keller M."/>
            <person name="Xu J."/>
            <person name="Reddy Y.H.K."/>
            <person name="Borovok I."/>
            <person name="Grinberg I.R."/>
            <person name="Lamed R."/>
            <person name="Zhivin O."/>
            <person name="Bayer E.A."/>
            <person name="Brown S.D."/>
        </authorList>
    </citation>
    <scope>NUCLEOTIDE SEQUENCE [LARGE SCALE GENOMIC DNA]</scope>
    <source>
        <strain evidence="6">DSM 2933</strain>
    </source>
</reference>
<evidence type="ECO:0000313" key="6">
    <source>
        <dbReference type="Proteomes" id="UP000036923"/>
    </source>
</evidence>
<dbReference type="Pfam" id="PF16107">
    <property type="entry name" value="DUF4825"/>
    <property type="match status" value="1"/>
</dbReference>
<comment type="caution">
    <text evidence="5">The sequence shown here is derived from an EMBL/GenBank/DDBJ whole genome shotgun (WGS) entry which is preliminary data.</text>
</comment>
<evidence type="ECO:0000313" key="5">
    <source>
        <dbReference type="EMBL" id="KNY29930.1"/>
    </source>
</evidence>
<feature type="domain" description="DUF4829" evidence="4">
    <location>
        <begin position="684"/>
        <end position="802"/>
    </location>
</feature>
<keyword evidence="1" id="KW-0472">Membrane</keyword>
<dbReference type="CDD" id="cd07341">
    <property type="entry name" value="M56_BlaR1_MecR1_like"/>
    <property type="match status" value="1"/>
</dbReference>
<dbReference type="RefSeq" id="WP_050753842.1">
    <property type="nucleotide sequence ID" value="NZ_JQKC01000022.1"/>
</dbReference>